<dbReference type="Pfam" id="PF02663">
    <property type="entry name" value="FmdE"/>
    <property type="match status" value="1"/>
</dbReference>
<keyword evidence="1" id="KW-0479">Metal-binding</keyword>
<keyword evidence="3" id="KW-0862">Zinc</keyword>
<evidence type="ECO:0000313" key="6">
    <source>
        <dbReference type="EMBL" id="HGS04437.1"/>
    </source>
</evidence>
<comment type="caution">
    <text evidence="6">The sequence shown here is derived from an EMBL/GenBank/DDBJ whole genome shotgun (WGS) entry which is preliminary data.</text>
</comment>
<dbReference type="PANTHER" id="PTHR39418">
    <property type="entry name" value="DEHYDROGENASE-RELATED"/>
    <property type="match status" value="1"/>
</dbReference>
<evidence type="ECO:0000256" key="2">
    <source>
        <dbReference type="ARBA" id="ARBA00022771"/>
    </source>
</evidence>
<dbReference type="PANTHER" id="PTHR39418:SF1">
    <property type="entry name" value="DEHYDROGENASE"/>
    <property type="match status" value="1"/>
</dbReference>
<reference evidence="6" key="1">
    <citation type="journal article" date="2020" name="mSystems">
        <title>Genome- and Community-Level Interaction Insights into Carbon Utilization and Element Cycling Functions of Hydrothermarchaeota in Hydrothermal Sediment.</title>
        <authorList>
            <person name="Zhou Z."/>
            <person name="Liu Y."/>
            <person name="Xu W."/>
            <person name="Pan J."/>
            <person name="Luo Z.H."/>
            <person name="Li M."/>
        </authorList>
    </citation>
    <scope>NUCLEOTIDE SEQUENCE [LARGE SCALE GENOMIC DNA]</scope>
    <source>
        <strain evidence="6">SpSt-548</strain>
    </source>
</reference>
<dbReference type="AlphaFoldDB" id="A0A7V4G6T9"/>
<name>A0A7V4G6T9_9BACT</name>
<dbReference type="InterPro" id="IPR000962">
    <property type="entry name" value="Znf_DskA_TraR"/>
</dbReference>
<accession>A0A7V4G6T9</accession>
<evidence type="ECO:0000259" key="4">
    <source>
        <dbReference type="Pfam" id="PF01258"/>
    </source>
</evidence>
<dbReference type="Pfam" id="PF01258">
    <property type="entry name" value="zf-dskA_traR"/>
    <property type="match status" value="1"/>
</dbReference>
<protein>
    <submittedName>
        <fullName evidence="6">Formylmethanofuran dehydrogenase</fullName>
    </submittedName>
</protein>
<feature type="domain" description="Formylmethanofuran dehydrogenase subunit E" evidence="5">
    <location>
        <begin position="30"/>
        <end position="169"/>
    </location>
</feature>
<dbReference type="GO" id="GO:0008270">
    <property type="term" value="F:zinc ion binding"/>
    <property type="evidence" value="ECO:0007669"/>
    <property type="project" value="UniProtKB-KW"/>
</dbReference>
<organism evidence="6">
    <name type="scientific">Desulfobacca acetoxidans</name>
    <dbReference type="NCBI Taxonomy" id="60893"/>
    <lineage>
        <taxon>Bacteria</taxon>
        <taxon>Pseudomonadati</taxon>
        <taxon>Thermodesulfobacteriota</taxon>
        <taxon>Desulfobaccia</taxon>
        <taxon>Desulfobaccales</taxon>
        <taxon>Desulfobaccaceae</taxon>
        <taxon>Desulfobacca</taxon>
    </lineage>
</organism>
<evidence type="ECO:0000256" key="1">
    <source>
        <dbReference type="ARBA" id="ARBA00022723"/>
    </source>
</evidence>
<proteinExistence type="predicted"/>
<dbReference type="SUPFAM" id="SSF143555">
    <property type="entry name" value="FwdE-like"/>
    <property type="match status" value="1"/>
</dbReference>
<dbReference type="InterPro" id="IPR026328">
    <property type="entry name" value="FmdE"/>
</dbReference>
<dbReference type="InterPro" id="IPR053194">
    <property type="entry name" value="tRNA_methyltr_O"/>
</dbReference>
<evidence type="ECO:0000256" key="3">
    <source>
        <dbReference type="ARBA" id="ARBA00022833"/>
    </source>
</evidence>
<dbReference type="EMBL" id="DSXI01000092">
    <property type="protein sequence ID" value="HGS04437.1"/>
    <property type="molecule type" value="Genomic_DNA"/>
</dbReference>
<evidence type="ECO:0000259" key="5">
    <source>
        <dbReference type="Pfam" id="PF02663"/>
    </source>
</evidence>
<dbReference type="InterPro" id="IPR003814">
    <property type="entry name" value="FmdEsu_dom"/>
</dbReference>
<dbReference type="Gene3D" id="3.30.1330.130">
    <property type="match status" value="1"/>
</dbReference>
<feature type="domain" description="Zinc finger DksA/TraR C4-type" evidence="4">
    <location>
        <begin position="185"/>
        <end position="220"/>
    </location>
</feature>
<keyword evidence="2" id="KW-0863">Zinc-finger</keyword>
<sequence>MHDIARARGPIEAMIQSGDLGGLLRQAELIHGHLCPFVSLGVKAGHYAMTRLGVANTGMEELVAIVETNNCFTDGIQVVTGCTFGNNALIFKDLGKTAVTLARRQDGRALRLVVRPTYREELFARYPAAGPLFQKVVVERNATPEEEHHLHHIWPAMARKELERPLEEAMTVQELTITLPPYARIFASHTCARCGEAVMETRVRLVEGKPTCLACAGEDYALLTGQGISWSREA</sequence>
<dbReference type="PIRSF" id="PIRSF006578">
    <property type="entry name" value="FwdE"/>
    <property type="match status" value="1"/>
</dbReference>
<gene>
    <name evidence="6" type="ORF">ENT08_01630</name>
</gene>